<evidence type="ECO:0000256" key="1">
    <source>
        <dbReference type="ARBA" id="ARBA00004162"/>
    </source>
</evidence>
<keyword evidence="3 6" id="KW-0812">Transmembrane</keyword>
<dbReference type="InterPro" id="IPR007168">
    <property type="entry name" value="Phageshock_PspC_N"/>
</dbReference>
<accession>A0A511RK06</accession>
<evidence type="ECO:0000259" key="7">
    <source>
        <dbReference type="Pfam" id="PF04024"/>
    </source>
</evidence>
<dbReference type="AlphaFoldDB" id="A0A511RK06"/>
<feature type="transmembrane region" description="Helical" evidence="6">
    <location>
        <begin position="118"/>
        <end position="139"/>
    </location>
</feature>
<dbReference type="PANTHER" id="PTHR33885">
    <property type="entry name" value="PHAGE SHOCK PROTEIN C"/>
    <property type="match status" value="1"/>
</dbReference>
<feature type="transmembrane region" description="Helical" evidence="6">
    <location>
        <begin position="95"/>
        <end position="112"/>
    </location>
</feature>
<protein>
    <submittedName>
        <fullName evidence="8">PspC family transcriptional regulator</fullName>
    </submittedName>
</protein>
<feature type="transmembrane region" description="Helical" evidence="6">
    <location>
        <begin position="34"/>
        <end position="58"/>
    </location>
</feature>
<gene>
    <name evidence="8" type="ORF">ODE01S_08410</name>
</gene>
<dbReference type="Pfam" id="PF04024">
    <property type="entry name" value="PspC"/>
    <property type="match status" value="1"/>
</dbReference>
<dbReference type="OrthoDB" id="7359894at2"/>
<evidence type="ECO:0000256" key="4">
    <source>
        <dbReference type="ARBA" id="ARBA00022989"/>
    </source>
</evidence>
<dbReference type="Proteomes" id="UP000321827">
    <property type="component" value="Unassembled WGS sequence"/>
</dbReference>
<proteinExistence type="predicted"/>
<dbReference type="InterPro" id="IPR052027">
    <property type="entry name" value="PspC"/>
</dbReference>
<dbReference type="GO" id="GO:0005886">
    <property type="term" value="C:plasma membrane"/>
    <property type="evidence" value="ECO:0007669"/>
    <property type="project" value="UniProtKB-SubCell"/>
</dbReference>
<keyword evidence="5 6" id="KW-0472">Membrane</keyword>
<evidence type="ECO:0000313" key="9">
    <source>
        <dbReference type="Proteomes" id="UP000321827"/>
    </source>
</evidence>
<evidence type="ECO:0000256" key="6">
    <source>
        <dbReference type="SAM" id="Phobius"/>
    </source>
</evidence>
<organism evidence="8 9">
    <name type="scientific">Oceanithermus desulfurans NBRC 100063</name>
    <dbReference type="NCBI Taxonomy" id="1227550"/>
    <lineage>
        <taxon>Bacteria</taxon>
        <taxon>Thermotogati</taxon>
        <taxon>Deinococcota</taxon>
        <taxon>Deinococci</taxon>
        <taxon>Thermales</taxon>
        <taxon>Thermaceae</taxon>
        <taxon>Oceanithermus</taxon>
    </lineage>
</organism>
<comment type="caution">
    <text evidence="8">The sequence shown here is derived from an EMBL/GenBank/DDBJ whole genome shotgun (WGS) entry which is preliminary data.</text>
</comment>
<evidence type="ECO:0000256" key="2">
    <source>
        <dbReference type="ARBA" id="ARBA00022475"/>
    </source>
</evidence>
<dbReference type="EMBL" id="BJXN01000004">
    <property type="protein sequence ID" value="GEM89407.1"/>
    <property type="molecule type" value="Genomic_DNA"/>
</dbReference>
<evidence type="ECO:0000256" key="3">
    <source>
        <dbReference type="ARBA" id="ARBA00022692"/>
    </source>
</evidence>
<keyword evidence="2" id="KW-1003">Cell membrane</keyword>
<dbReference type="PANTHER" id="PTHR33885:SF3">
    <property type="entry name" value="PHAGE SHOCK PROTEIN C"/>
    <property type="match status" value="1"/>
</dbReference>
<name>A0A511RK06_9DEIN</name>
<evidence type="ECO:0000256" key="5">
    <source>
        <dbReference type="ARBA" id="ARBA00023136"/>
    </source>
</evidence>
<reference evidence="8 9" key="1">
    <citation type="submission" date="2019-07" db="EMBL/GenBank/DDBJ databases">
        <title>Whole genome shotgun sequence of Oceanithermus desulfurans NBRC 100063.</title>
        <authorList>
            <person name="Hosoyama A."/>
            <person name="Uohara A."/>
            <person name="Ohji S."/>
            <person name="Ichikawa N."/>
        </authorList>
    </citation>
    <scope>NUCLEOTIDE SEQUENCE [LARGE SCALE GENOMIC DNA]</scope>
    <source>
        <strain evidence="8 9">NBRC 100063</strain>
    </source>
</reference>
<feature type="domain" description="Phage shock protein PspC N-terminal" evidence="7">
    <location>
        <begin position="4"/>
        <end position="61"/>
    </location>
</feature>
<evidence type="ECO:0000313" key="8">
    <source>
        <dbReference type="EMBL" id="GEM89407.1"/>
    </source>
</evidence>
<comment type="subcellular location">
    <subcellularLocation>
        <location evidence="1">Cell membrane</location>
        <topology evidence="1">Single-pass membrane protein</topology>
    </subcellularLocation>
</comment>
<keyword evidence="4 6" id="KW-1133">Transmembrane helix</keyword>
<sequence length="145" mass="16136">MEGKRLVRSERHRLLAGVCGGLAEYFGLDVDLVRLIALVLVVVQPVFALVYLLLVFVLPREGEEARPLEDRLQEGVRELEESVRRVTGETEPSKLRFYGGLTLVVLGLWLLLENLGLWWIDGSLLGALLLIALGVYFLLPKGGRG</sequence>
<dbReference type="RefSeq" id="WP_147146195.1">
    <property type="nucleotide sequence ID" value="NZ_BJXN01000004.1"/>
</dbReference>